<evidence type="ECO:0000313" key="9">
    <source>
        <dbReference type="EMBL" id="RRB00933.1"/>
    </source>
</evidence>
<evidence type="ECO:0000256" key="8">
    <source>
        <dbReference type="SAM" id="SignalP"/>
    </source>
</evidence>
<keyword evidence="4" id="KW-1134">Transmembrane beta strand</keyword>
<organism evidence="9 10">
    <name type="scientific">Larkinella rosea</name>
    <dbReference type="NCBI Taxonomy" id="2025312"/>
    <lineage>
        <taxon>Bacteria</taxon>
        <taxon>Pseudomonadati</taxon>
        <taxon>Bacteroidota</taxon>
        <taxon>Cytophagia</taxon>
        <taxon>Cytophagales</taxon>
        <taxon>Spirosomataceae</taxon>
        <taxon>Larkinella</taxon>
    </lineage>
</organism>
<keyword evidence="10" id="KW-1185">Reference proteome</keyword>
<reference evidence="9 10" key="1">
    <citation type="submission" date="2018-11" db="EMBL/GenBank/DDBJ databases">
        <authorList>
            <person name="Zhou Z."/>
            <person name="Wang G."/>
        </authorList>
    </citation>
    <scope>NUCLEOTIDE SEQUENCE [LARGE SCALE GENOMIC DNA]</scope>
    <source>
        <strain evidence="9 10">KCTC52004</strain>
    </source>
</reference>
<evidence type="ECO:0000256" key="6">
    <source>
        <dbReference type="ARBA" id="ARBA00023136"/>
    </source>
</evidence>
<evidence type="ECO:0000256" key="3">
    <source>
        <dbReference type="ARBA" id="ARBA00022448"/>
    </source>
</evidence>
<dbReference type="SUPFAM" id="SSF56954">
    <property type="entry name" value="Outer membrane efflux proteins (OEP)"/>
    <property type="match status" value="1"/>
</dbReference>
<keyword evidence="3" id="KW-0813">Transport</keyword>
<dbReference type="GO" id="GO:1990281">
    <property type="term" value="C:efflux pump complex"/>
    <property type="evidence" value="ECO:0007669"/>
    <property type="project" value="TreeGrafter"/>
</dbReference>
<dbReference type="InterPro" id="IPR051906">
    <property type="entry name" value="TolC-like"/>
</dbReference>
<accession>A0A3P1BJD1</accession>
<dbReference type="GO" id="GO:0009279">
    <property type="term" value="C:cell outer membrane"/>
    <property type="evidence" value="ECO:0007669"/>
    <property type="project" value="UniProtKB-SubCell"/>
</dbReference>
<evidence type="ECO:0000256" key="5">
    <source>
        <dbReference type="ARBA" id="ARBA00022692"/>
    </source>
</evidence>
<name>A0A3P1BJD1_9BACT</name>
<keyword evidence="7" id="KW-0998">Cell outer membrane</keyword>
<dbReference type="RefSeq" id="WP_124877396.1">
    <property type="nucleotide sequence ID" value="NZ_RQJO01000010.1"/>
</dbReference>
<dbReference type="GO" id="GO:0015562">
    <property type="term" value="F:efflux transmembrane transporter activity"/>
    <property type="evidence" value="ECO:0007669"/>
    <property type="project" value="InterPro"/>
</dbReference>
<comment type="caution">
    <text evidence="9">The sequence shown here is derived from an EMBL/GenBank/DDBJ whole genome shotgun (WGS) entry which is preliminary data.</text>
</comment>
<proteinExistence type="inferred from homology"/>
<evidence type="ECO:0000256" key="4">
    <source>
        <dbReference type="ARBA" id="ARBA00022452"/>
    </source>
</evidence>
<comment type="subcellular location">
    <subcellularLocation>
        <location evidence="1">Cell outer membrane</location>
    </subcellularLocation>
</comment>
<feature type="signal peptide" evidence="8">
    <location>
        <begin position="1"/>
        <end position="21"/>
    </location>
</feature>
<dbReference type="PANTHER" id="PTHR30026:SF20">
    <property type="entry name" value="OUTER MEMBRANE PROTEIN TOLC"/>
    <property type="match status" value="1"/>
</dbReference>
<dbReference type="Pfam" id="PF02321">
    <property type="entry name" value="OEP"/>
    <property type="match status" value="2"/>
</dbReference>
<gene>
    <name evidence="9" type="ORF">EHT25_22360</name>
</gene>
<dbReference type="GO" id="GO:0015288">
    <property type="term" value="F:porin activity"/>
    <property type="evidence" value="ECO:0007669"/>
    <property type="project" value="TreeGrafter"/>
</dbReference>
<dbReference type="AlphaFoldDB" id="A0A3P1BJD1"/>
<dbReference type="Gene3D" id="1.20.1600.10">
    <property type="entry name" value="Outer membrane efflux proteins (OEP)"/>
    <property type="match status" value="1"/>
</dbReference>
<keyword evidence="5" id="KW-0812">Transmembrane</keyword>
<evidence type="ECO:0000256" key="7">
    <source>
        <dbReference type="ARBA" id="ARBA00023237"/>
    </source>
</evidence>
<evidence type="ECO:0000256" key="1">
    <source>
        <dbReference type="ARBA" id="ARBA00004442"/>
    </source>
</evidence>
<dbReference type="EMBL" id="RQJO01000010">
    <property type="protein sequence ID" value="RRB00933.1"/>
    <property type="molecule type" value="Genomic_DNA"/>
</dbReference>
<comment type="similarity">
    <text evidence="2">Belongs to the outer membrane factor (OMF) (TC 1.B.17) family.</text>
</comment>
<dbReference type="Proteomes" id="UP000271925">
    <property type="component" value="Unassembled WGS sequence"/>
</dbReference>
<keyword evidence="6" id="KW-0472">Membrane</keyword>
<dbReference type="InterPro" id="IPR003423">
    <property type="entry name" value="OMP_efflux"/>
</dbReference>
<sequence length="439" mass="48998">MKRTHWYLFMILTLTHTLAQAQELTLEQLLNKALASNLNVQSAKFDETKTEARIAEVKAGARPSVNLSGDYKRYLKIPGQVVPASAFGGPEGSYQVLAFGLPYNFSTSVQASQALYNPSVMIGLKAAKTSRELSALQTRQVKEDVAYNVSATYYNLQTTAQQMAFLRRNIVSSNRLIQITDLLRQNQLAKGVDVDRLRLSKTASETQIESLQATYNQLLNLLKFLSGIPQSESLQVQTVIDETIPVVSFDAPAINRTDLLVLDRQKALNGLDLQNIKAGFLPTLSAYGVANSTVFAIGGEQSYLKNVPGYWVGLQLNWNVFDGLARKAKVTQKRLDNQKLDTQLQQTRESITMDITNAQNKLLVEQRNLATNRAQVALAEKIYTQTQLQFKEGTVDVSEVIQTEDELRKAQNNYLNTLVTFRTAELDWKKATGNLVINQ</sequence>
<keyword evidence="8" id="KW-0732">Signal</keyword>
<protein>
    <submittedName>
        <fullName evidence="9">TolC family protein</fullName>
    </submittedName>
</protein>
<dbReference type="PANTHER" id="PTHR30026">
    <property type="entry name" value="OUTER MEMBRANE PROTEIN TOLC"/>
    <property type="match status" value="1"/>
</dbReference>
<dbReference type="OrthoDB" id="1674454at2"/>
<evidence type="ECO:0000256" key="2">
    <source>
        <dbReference type="ARBA" id="ARBA00007613"/>
    </source>
</evidence>
<evidence type="ECO:0000313" key="10">
    <source>
        <dbReference type="Proteomes" id="UP000271925"/>
    </source>
</evidence>
<feature type="chain" id="PRO_5018125830" evidence="8">
    <location>
        <begin position="22"/>
        <end position="439"/>
    </location>
</feature>